<evidence type="ECO:0000313" key="4">
    <source>
        <dbReference type="EMBL" id="MFC0200527.1"/>
    </source>
</evidence>
<keyword evidence="1 2" id="KW-0597">Phosphoprotein</keyword>
<gene>
    <name evidence="4" type="ORF">ACFFIZ_09405</name>
</gene>
<feature type="modified residue" description="4-aspartylphosphate" evidence="2">
    <location>
        <position position="55"/>
    </location>
</feature>
<reference evidence="4 5" key="1">
    <citation type="submission" date="2024-09" db="EMBL/GenBank/DDBJ databases">
        <authorList>
            <person name="Sun Q."/>
            <person name="Mori K."/>
        </authorList>
    </citation>
    <scope>NUCLEOTIDE SEQUENCE [LARGE SCALE GENOMIC DNA]</scope>
    <source>
        <strain evidence="4 5">CCM 7904</strain>
    </source>
</reference>
<proteinExistence type="predicted"/>
<accession>A0ABV6CJF7</accession>
<dbReference type="InterPro" id="IPR011006">
    <property type="entry name" value="CheY-like_superfamily"/>
</dbReference>
<feature type="domain" description="Response regulatory" evidence="3">
    <location>
        <begin position="5"/>
        <end position="119"/>
    </location>
</feature>
<comment type="caution">
    <text evidence="4">The sequence shown here is derived from an EMBL/GenBank/DDBJ whole genome shotgun (WGS) entry which is preliminary data.</text>
</comment>
<dbReference type="RefSeq" id="WP_265506727.1">
    <property type="nucleotide sequence ID" value="NZ_JAOTBE010000016.1"/>
</dbReference>
<dbReference type="PANTHER" id="PTHR44591:SF3">
    <property type="entry name" value="RESPONSE REGULATORY DOMAIN-CONTAINING PROTEIN"/>
    <property type="match status" value="1"/>
</dbReference>
<dbReference type="Pfam" id="PF00072">
    <property type="entry name" value="Response_reg"/>
    <property type="match status" value="1"/>
</dbReference>
<evidence type="ECO:0000256" key="1">
    <source>
        <dbReference type="ARBA" id="ARBA00022553"/>
    </source>
</evidence>
<evidence type="ECO:0000313" key="5">
    <source>
        <dbReference type="Proteomes" id="UP001589795"/>
    </source>
</evidence>
<dbReference type="SMART" id="SM00448">
    <property type="entry name" value="REC"/>
    <property type="match status" value="1"/>
</dbReference>
<dbReference type="SUPFAM" id="SSF52172">
    <property type="entry name" value="CheY-like"/>
    <property type="match status" value="1"/>
</dbReference>
<dbReference type="PROSITE" id="PS50110">
    <property type="entry name" value="RESPONSE_REGULATORY"/>
    <property type="match status" value="1"/>
</dbReference>
<evidence type="ECO:0000259" key="3">
    <source>
        <dbReference type="PROSITE" id="PS50110"/>
    </source>
</evidence>
<name>A0ABV6CJF7_9RHOB</name>
<protein>
    <submittedName>
        <fullName evidence="4">Response regulator</fullName>
    </submittedName>
</protein>
<dbReference type="Proteomes" id="UP001589795">
    <property type="component" value="Unassembled WGS sequence"/>
</dbReference>
<sequence>MTLPVALVVEDDALLRMSAMMMVEDAGFAAVGARNAEEAITLLEDRADIFLIFTDVDMGSGKDGLWLAFQVRDRWPPVHIIIVTSGHRHVTADMLPADALFFGKPYLDDQVIGAMKRLAA</sequence>
<dbReference type="PANTHER" id="PTHR44591">
    <property type="entry name" value="STRESS RESPONSE REGULATOR PROTEIN 1"/>
    <property type="match status" value="1"/>
</dbReference>
<dbReference type="InterPro" id="IPR050595">
    <property type="entry name" value="Bact_response_regulator"/>
</dbReference>
<organism evidence="4 5">
    <name type="scientific">Paracoccus rhizosphaerae</name>
    <dbReference type="NCBI Taxonomy" id="1133347"/>
    <lineage>
        <taxon>Bacteria</taxon>
        <taxon>Pseudomonadati</taxon>
        <taxon>Pseudomonadota</taxon>
        <taxon>Alphaproteobacteria</taxon>
        <taxon>Rhodobacterales</taxon>
        <taxon>Paracoccaceae</taxon>
        <taxon>Paracoccus</taxon>
    </lineage>
</organism>
<dbReference type="EMBL" id="JBHLWQ010000085">
    <property type="protein sequence ID" value="MFC0200527.1"/>
    <property type="molecule type" value="Genomic_DNA"/>
</dbReference>
<dbReference type="Gene3D" id="3.40.50.2300">
    <property type="match status" value="1"/>
</dbReference>
<dbReference type="InterPro" id="IPR001789">
    <property type="entry name" value="Sig_transdc_resp-reg_receiver"/>
</dbReference>
<evidence type="ECO:0000256" key="2">
    <source>
        <dbReference type="PROSITE-ProRule" id="PRU00169"/>
    </source>
</evidence>
<keyword evidence="5" id="KW-1185">Reference proteome</keyword>